<protein>
    <submittedName>
        <fullName evidence="1">Uncharacterized protein</fullName>
    </submittedName>
</protein>
<sequence length="33" mass="3916">MSYLLDCLSKYIIVKIIKYVNYLQPFHTLPGLK</sequence>
<name>A0A8S5Q3H9_9CAUD</name>
<accession>A0A8S5Q3H9</accession>
<reference evidence="1" key="1">
    <citation type="journal article" date="2021" name="Proc. Natl. Acad. Sci. U.S.A.">
        <title>A Catalog of Tens of Thousands of Viruses from Human Metagenomes Reveals Hidden Associations with Chronic Diseases.</title>
        <authorList>
            <person name="Tisza M.J."/>
            <person name="Buck C.B."/>
        </authorList>
    </citation>
    <scope>NUCLEOTIDE SEQUENCE</scope>
    <source>
        <strain evidence="1">CtAys2</strain>
    </source>
</reference>
<proteinExistence type="predicted"/>
<dbReference type="EMBL" id="BK015571">
    <property type="protein sequence ID" value="DAE13862.1"/>
    <property type="molecule type" value="Genomic_DNA"/>
</dbReference>
<evidence type="ECO:0000313" key="1">
    <source>
        <dbReference type="EMBL" id="DAE13862.1"/>
    </source>
</evidence>
<organism evidence="1">
    <name type="scientific">Myoviridae sp. ctAys2</name>
    <dbReference type="NCBI Taxonomy" id="2825044"/>
    <lineage>
        <taxon>Viruses</taxon>
        <taxon>Duplodnaviria</taxon>
        <taxon>Heunggongvirae</taxon>
        <taxon>Uroviricota</taxon>
        <taxon>Caudoviricetes</taxon>
    </lineage>
</organism>